<feature type="compositionally biased region" description="Basic and acidic residues" evidence="1">
    <location>
        <begin position="10"/>
        <end position="21"/>
    </location>
</feature>
<dbReference type="EMBL" id="JANPWB010000008">
    <property type="protein sequence ID" value="KAJ1164929.1"/>
    <property type="molecule type" value="Genomic_DNA"/>
</dbReference>
<keyword evidence="3" id="KW-1185">Reference proteome</keyword>
<sequence>MEQSNRRCKNGREETVEERGEALPAPVLTRPWRRRWRSRADLRAEREKTEISGRGRKRSRPQSGIKGTAAALPHKRGARAVKRAGPLQRIGGCGGVADDGRRPRVMTSAGVERLSLTPAGEAARAAGPCRRIGGCGGAADDGRRPRVRTSAGVERLSLTPAS</sequence>
<protein>
    <submittedName>
        <fullName evidence="2">Uncharacterized protein</fullName>
    </submittedName>
</protein>
<organism evidence="2 3">
    <name type="scientific">Pleurodeles waltl</name>
    <name type="common">Iberian ribbed newt</name>
    <dbReference type="NCBI Taxonomy" id="8319"/>
    <lineage>
        <taxon>Eukaryota</taxon>
        <taxon>Metazoa</taxon>
        <taxon>Chordata</taxon>
        <taxon>Craniata</taxon>
        <taxon>Vertebrata</taxon>
        <taxon>Euteleostomi</taxon>
        <taxon>Amphibia</taxon>
        <taxon>Batrachia</taxon>
        <taxon>Caudata</taxon>
        <taxon>Salamandroidea</taxon>
        <taxon>Salamandridae</taxon>
        <taxon>Pleurodelinae</taxon>
        <taxon>Pleurodeles</taxon>
    </lineage>
</organism>
<feature type="compositionally biased region" description="Basic and acidic residues" evidence="1">
    <location>
        <begin position="38"/>
        <end position="53"/>
    </location>
</feature>
<feature type="region of interest" description="Disordered" evidence="1">
    <location>
        <begin position="1"/>
        <end position="22"/>
    </location>
</feature>
<name>A0AAV7SLF8_PLEWA</name>
<gene>
    <name evidence="2" type="ORF">NDU88_005361</name>
</gene>
<feature type="region of interest" description="Disordered" evidence="1">
    <location>
        <begin position="133"/>
        <end position="162"/>
    </location>
</feature>
<feature type="region of interest" description="Disordered" evidence="1">
    <location>
        <begin position="37"/>
        <end position="102"/>
    </location>
</feature>
<dbReference type="Proteomes" id="UP001066276">
    <property type="component" value="Chromosome 4_2"/>
</dbReference>
<dbReference type="AlphaFoldDB" id="A0AAV7SLF8"/>
<evidence type="ECO:0000313" key="2">
    <source>
        <dbReference type="EMBL" id="KAJ1164929.1"/>
    </source>
</evidence>
<proteinExistence type="predicted"/>
<feature type="compositionally biased region" description="Basic residues" evidence="1">
    <location>
        <begin position="73"/>
        <end position="82"/>
    </location>
</feature>
<comment type="caution">
    <text evidence="2">The sequence shown here is derived from an EMBL/GenBank/DDBJ whole genome shotgun (WGS) entry which is preliminary data.</text>
</comment>
<reference evidence="2" key="1">
    <citation type="journal article" date="2022" name="bioRxiv">
        <title>Sequencing and chromosome-scale assembly of the giantPleurodeles waltlgenome.</title>
        <authorList>
            <person name="Brown T."/>
            <person name="Elewa A."/>
            <person name="Iarovenko S."/>
            <person name="Subramanian E."/>
            <person name="Araus A.J."/>
            <person name="Petzold A."/>
            <person name="Susuki M."/>
            <person name="Suzuki K.-i.T."/>
            <person name="Hayashi T."/>
            <person name="Toyoda A."/>
            <person name="Oliveira C."/>
            <person name="Osipova E."/>
            <person name="Leigh N.D."/>
            <person name="Simon A."/>
            <person name="Yun M.H."/>
        </authorList>
    </citation>
    <scope>NUCLEOTIDE SEQUENCE</scope>
    <source>
        <strain evidence="2">20211129_DDA</strain>
        <tissue evidence="2">Liver</tissue>
    </source>
</reference>
<accession>A0AAV7SLF8</accession>
<evidence type="ECO:0000313" key="3">
    <source>
        <dbReference type="Proteomes" id="UP001066276"/>
    </source>
</evidence>
<evidence type="ECO:0000256" key="1">
    <source>
        <dbReference type="SAM" id="MobiDB-lite"/>
    </source>
</evidence>